<feature type="region of interest" description="Disordered" evidence="5">
    <location>
        <begin position="1"/>
        <end position="91"/>
    </location>
</feature>
<dbReference type="AlphaFoldDB" id="A0A495JTK7"/>
<feature type="compositionally biased region" description="Low complexity" evidence="5">
    <location>
        <begin position="39"/>
        <end position="64"/>
    </location>
</feature>
<feature type="compositionally biased region" description="Pro residues" evidence="5">
    <location>
        <begin position="25"/>
        <end position="38"/>
    </location>
</feature>
<accession>A0A495JTK7</accession>
<dbReference type="PANTHER" id="PTHR47359:SF3">
    <property type="entry name" value="NLP_P60 DOMAIN-CONTAINING PROTEIN-RELATED"/>
    <property type="match status" value="1"/>
</dbReference>
<dbReference type="SUPFAM" id="SSF54001">
    <property type="entry name" value="Cysteine proteinases"/>
    <property type="match status" value="1"/>
</dbReference>
<keyword evidence="2" id="KW-0645">Protease</keyword>
<keyword evidence="3 7" id="KW-0378">Hydrolase</keyword>
<dbReference type="GO" id="GO:0006508">
    <property type="term" value="P:proteolysis"/>
    <property type="evidence" value="ECO:0007669"/>
    <property type="project" value="UniProtKB-KW"/>
</dbReference>
<dbReference type="Gene3D" id="3.90.1720.10">
    <property type="entry name" value="endopeptidase domain like (from Nostoc punctiforme)"/>
    <property type="match status" value="1"/>
</dbReference>
<evidence type="ECO:0000313" key="7">
    <source>
        <dbReference type="EMBL" id="RKR92340.1"/>
    </source>
</evidence>
<dbReference type="InterPro" id="IPR051794">
    <property type="entry name" value="PG_Endopeptidase_C40"/>
</dbReference>
<dbReference type="GO" id="GO:0008234">
    <property type="term" value="F:cysteine-type peptidase activity"/>
    <property type="evidence" value="ECO:0007669"/>
    <property type="project" value="UniProtKB-KW"/>
</dbReference>
<dbReference type="PROSITE" id="PS51935">
    <property type="entry name" value="NLPC_P60"/>
    <property type="match status" value="1"/>
</dbReference>
<evidence type="ECO:0000256" key="1">
    <source>
        <dbReference type="ARBA" id="ARBA00007074"/>
    </source>
</evidence>
<protein>
    <submittedName>
        <fullName evidence="7">Cell wall-associated NlpC family hydrolase</fullName>
    </submittedName>
</protein>
<feature type="domain" description="NlpC/P60" evidence="6">
    <location>
        <begin position="89"/>
        <end position="198"/>
    </location>
</feature>
<evidence type="ECO:0000256" key="5">
    <source>
        <dbReference type="SAM" id="MobiDB-lite"/>
    </source>
</evidence>
<keyword evidence="8" id="KW-1185">Reference proteome</keyword>
<organism evidence="7 8">
    <name type="scientific">Micromonospora pisi</name>
    <dbReference type="NCBI Taxonomy" id="589240"/>
    <lineage>
        <taxon>Bacteria</taxon>
        <taxon>Bacillati</taxon>
        <taxon>Actinomycetota</taxon>
        <taxon>Actinomycetes</taxon>
        <taxon>Micromonosporales</taxon>
        <taxon>Micromonosporaceae</taxon>
        <taxon>Micromonospora</taxon>
    </lineage>
</organism>
<dbReference type="Pfam" id="PF00877">
    <property type="entry name" value="NLPC_P60"/>
    <property type="match status" value="1"/>
</dbReference>
<evidence type="ECO:0000259" key="6">
    <source>
        <dbReference type="PROSITE" id="PS51935"/>
    </source>
</evidence>
<dbReference type="EMBL" id="RBKT01000001">
    <property type="protein sequence ID" value="RKR92340.1"/>
    <property type="molecule type" value="Genomic_DNA"/>
</dbReference>
<proteinExistence type="inferred from homology"/>
<gene>
    <name evidence="7" type="ORF">BDK92_6778</name>
</gene>
<sequence>MALEAATEARQLAAERADRAHRQPMIPPALPATPPTATTPPKAKAKPAQQKATTPTGDTSTRSTAPGTTPARKKSTSTPKPGSTVKPPSGAAGTVVSYALAQVGKRYVYGASGPNSFDCSGLVQASYARVGVKLPHQSGAIASRGRRVPAGQWKPGDVIHTPGHVAIYLGNNKMVAATKPSTGVRVDTVRGGTAYRFL</sequence>
<dbReference type="PANTHER" id="PTHR47359">
    <property type="entry name" value="PEPTIDOGLYCAN DL-ENDOPEPTIDASE CWLO"/>
    <property type="match status" value="1"/>
</dbReference>
<name>A0A495JTK7_9ACTN</name>
<evidence type="ECO:0000256" key="4">
    <source>
        <dbReference type="ARBA" id="ARBA00022807"/>
    </source>
</evidence>
<dbReference type="InterPro" id="IPR000064">
    <property type="entry name" value="NLP_P60_dom"/>
</dbReference>
<dbReference type="OrthoDB" id="5177647at2"/>
<comment type="similarity">
    <text evidence="1">Belongs to the peptidase C40 family.</text>
</comment>
<evidence type="ECO:0000256" key="2">
    <source>
        <dbReference type="ARBA" id="ARBA00022670"/>
    </source>
</evidence>
<comment type="caution">
    <text evidence="7">The sequence shown here is derived from an EMBL/GenBank/DDBJ whole genome shotgun (WGS) entry which is preliminary data.</text>
</comment>
<evidence type="ECO:0000256" key="3">
    <source>
        <dbReference type="ARBA" id="ARBA00022801"/>
    </source>
</evidence>
<dbReference type="Proteomes" id="UP000277671">
    <property type="component" value="Unassembled WGS sequence"/>
</dbReference>
<evidence type="ECO:0000313" key="8">
    <source>
        <dbReference type="Proteomes" id="UP000277671"/>
    </source>
</evidence>
<keyword evidence="4" id="KW-0788">Thiol protease</keyword>
<dbReference type="InterPro" id="IPR038765">
    <property type="entry name" value="Papain-like_cys_pep_sf"/>
</dbReference>
<dbReference type="RefSeq" id="WP_121160349.1">
    <property type="nucleotide sequence ID" value="NZ_RBKT01000001.1"/>
</dbReference>
<reference evidence="7 8" key="1">
    <citation type="submission" date="2018-10" db="EMBL/GenBank/DDBJ databases">
        <title>Sequencing the genomes of 1000 actinobacteria strains.</title>
        <authorList>
            <person name="Klenk H.-P."/>
        </authorList>
    </citation>
    <scope>NUCLEOTIDE SEQUENCE [LARGE SCALE GENOMIC DNA]</scope>
    <source>
        <strain evidence="7 8">DSM 45175</strain>
    </source>
</reference>